<dbReference type="eggNOG" id="COG1807">
    <property type="taxonomic scope" value="Bacteria"/>
</dbReference>
<feature type="transmembrane region" description="Helical" evidence="8">
    <location>
        <begin position="75"/>
        <end position="93"/>
    </location>
</feature>
<evidence type="ECO:0000256" key="5">
    <source>
        <dbReference type="ARBA" id="ARBA00022692"/>
    </source>
</evidence>
<feature type="transmembrane region" description="Helical" evidence="8">
    <location>
        <begin position="282"/>
        <end position="300"/>
    </location>
</feature>
<dbReference type="EMBL" id="CP001230">
    <property type="protein sequence ID" value="ACO03430.1"/>
    <property type="molecule type" value="Genomic_DNA"/>
</dbReference>
<sequence length="501" mass="59084">MFKYLIAFHLFIAFLRISYILSGYIDLSTEEAQYWLWSKHLDWSYYSKPPLIAYMNAFSTAVLGDTEIGVRINAVILGFLTAVLTYITTFTVFKDHFKDKKDLEIFAFLSSIFIYGIVGYNIASIIFLTDTPLVFFWILTVLLFYRALNEKKPLLWIGTGVSAGLGFLSKFSMVFFLPPALIYVFLKKREILRERWFYISILIASLFTIPVIVWNFQHDFVTFKHVGTLEGANIKEISIKKSFQYMGDYILGQIAINSIFLFPLFLYAIIKGFRERNKNEVIYLWLFPVTVFLFFLYVAFKKRVEANWPAFGYATLYILTFYYIFLKKFYKTALTLFTLSLISIGIMFYTPVLDRIGLGNLLPPEKDPTKRLVGWKELGERVSEIVSDLPEGRYFIFSESYHIASELAFYVKGNPQTYCINLGRRMNQFDLWEGVNRFADKNYYGVYVTEWALKKEVKNSFKKLIKHERFEVRFRGKVVRRYNIFVFEGFKRIKEIRTERY</sequence>
<keyword evidence="7 8" id="KW-0472">Membrane</keyword>
<dbReference type="OrthoDB" id="8933800at2"/>
<evidence type="ECO:0000313" key="11">
    <source>
        <dbReference type="Proteomes" id="UP000001366"/>
    </source>
</evidence>
<dbReference type="PaxDb" id="123214-PERMA_1663"/>
<evidence type="ECO:0000256" key="6">
    <source>
        <dbReference type="ARBA" id="ARBA00022989"/>
    </source>
</evidence>
<evidence type="ECO:0000259" key="9">
    <source>
        <dbReference type="Pfam" id="PF13231"/>
    </source>
</evidence>
<dbReference type="InterPro" id="IPR038731">
    <property type="entry name" value="RgtA/B/C-like"/>
</dbReference>
<evidence type="ECO:0000313" key="10">
    <source>
        <dbReference type="EMBL" id="ACO03430.1"/>
    </source>
</evidence>
<protein>
    <submittedName>
        <fullName evidence="10">Dolichyl-phosphate-mannose-protein mannosyltransferase</fullName>
        <ecNumber evidence="10">2.4.1.109</ecNumber>
    </submittedName>
</protein>
<organism evidence="10 11">
    <name type="scientific">Persephonella marina (strain DSM 14350 / EX-H1)</name>
    <dbReference type="NCBI Taxonomy" id="123214"/>
    <lineage>
        <taxon>Bacteria</taxon>
        <taxon>Pseudomonadati</taxon>
        <taxon>Aquificota</taxon>
        <taxon>Aquificia</taxon>
        <taxon>Aquificales</taxon>
        <taxon>Hydrogenothermaceae</taxon>
        <taxon>Persephonella</taxon>
    </lineage>
</organism>
<dbReference type="GO" id="GO:0016763">
    <property type="term" value="F:pentosyltransferase activity"/>
    <property type="evidence" value="ECO:0007669"/>
    <property type="project" value="TreeGrafter"/>
</dbReference>
<proteinExistence type="predicted"/>
<name>C0QRY3_PERMH</name>
<dbReference type="AlphaFoldDB" id="C0QRY3"/>
<dbReference type="GO" id="GO:0009103">
    <property type="term" value="P:lipopolysaccharide biosynthetic process"/>
    <property type="evidence" value="ECO:0007669"/>
    <property type="project" value="UniProtKB-ARBA"/>
</dbReference>
<reference evidence="10 11" key="1">
    <citation type="journal article" date="2009" name="J. Bacteriol.">
        <title>Complete and draft genome sequences of six members of the Aquificales.</title>
        <authorList>
            <person name="Reysenbach A.L."/>
            <person name="Hamamura N."/>
            <person name="Podar M."/>
            <person name="Griffiths E."/>
            <person name="Ferreira S."/>
            <person name="Hochstein R."/>
            <person name="Heidelberg J."/>
            <person name="Johnson J."/>
            <person name="Mead D."/>
            <person name="Pohorille A."/>
            <person name="Sarmiento M."/>
            <person name="Schweighofer K."/>
            <person name="Seshadri R."/>
            <person name="Voytek M.A."/>
        </authorList>
    </citation>
    <scope>NUCLEOTIDE SEQUENCE [LARGE SCALE GENOMIC DNA]</scope>
    <source>
        <strain evidence="11">DSM 14350 / EX-H1</strain>
    </source>
</reference>
<keyword evidence="5 8" id="KW-0812">Transmembrane</keyword>
<dbReference type="Pfam" id="PF13231">
    <property type="entry name" value="PMT_2"/>
    <property type="match status" value="1"/>
</dbReference>
<feature type="transmembrane region" description="Helical" evidence="8">
    <location>
        <begin position="250"/>
        <end position="270"/>
    </location>
</feature>
<dbReference type="HOGENOM" id="CLU_016165_3_0_0"/>
<accession>C0QRY3</accession>
<keyword evidence="11" id="KW-1185">Reference proteome</keyword>
<dbReference type="Proteomes" id="UP000001366">
    <property type="component" value="Chromosome"/>
</dbReference>
<keyword evidence="3 10" id="KW-0328">Glycosyltransferase</keyword>
<dbReference type="CAZy" id="GT83">
    <property type="family name" value="Glycosyltransferase Family 83"/>
</dbReference>
<dbReference type="EC" id="2.4.1.109" evidence="10"/>
<dbReference type="PANTHER" id="PTHR33908">
    <property type="entry name" value="MANNOSYLTRANSFERASE YKCB-RELATED"/>
    <property type="match status" value="1"/>
</dbReference>
<dbReference type="PANTHER" id="PTHR33908:SF11">
    <property type="entry name" value="MEMBRANE PROTEIN"/>
    <property type="match status" value="1"/>
</dbReference>
<feature type="transmembrane region" description="Helical" evidence="8">
    <location>
        <begin position="154"/>
        <end position="184"/>
    </location>
</feature>
<feature type="transmembrane region" description="Helical" evidence="8">
    <location>
        <begin position="196"/>
        <end position="216"/>
    </location>
</feature>
<keyword evidence="6 8" id="KW-1133">Transmembrane helix</keyword>
<feature type="transmembrane region" description="Helical" evidence="8">
    <location>
        <begin position="306"/>
        <end position="326"/>
    </location>
</feature>
<evidence type="ECO:0000256" key="8">
    <source>
        <dbReference type="SAM" id="Phobius"/>
    </source>
</evidence>
<comment type="subcellular location">
    <subcellularLocation>
        <location evidence="1">Cell membrane</location>
        <topology evidence="1">Multi-pass membrane protein</topology>
    </subcellularLocation>
</comment>
<feature type="transmembrane region" description="Helical" evidence="8">
    <location>
        <begin position="333"/>
        <end position="352"/>
    </location>
</feature>
<evidence type="ECO:0000256" key="1">
    <source>
        <dbReference type="ARBA" id="ARBA00004651"/>
    </source>
</evidence>
<evidence type="ECO:0000256" key="7">
    <source>
        <dbReference type="ARBA" id="ARBA00023136"/>
    </source>
</evidence>
<evidence type="ECO:0000256" key="2">
    <source>
        <dbReference type="ARBA" id="ARBA00022475"/>
    </source>
</evidence>
<feature type="transmembrane region" description="Helical" evidence="8">
    <location>
        <begin position="130"/>
        <end position="148"/>
    </location>
</feature>
<dbReference type="InterPro" id="IPR050297">
    <property type="entry name" value="LipidA_mod_glycosyltrf_83"/>
</dbReference>
<feature type="transmembrane region" description="Helical" evidence="8">
    <location>
        <begin position="105"/>
        <end position="123"/>
    </location>
</feature>
<keyword evidence="2" id="KW-1003">Cell membrane</keyword>
<feature type="domain" description="Glycosyltransferase RgtA/B/C/D-like" evidence="9">
    <location>
        <begin position="47"/>
        <end position="214"/>
    </location>
</feature>
<evidence type="ECO:0000256" key="4">
    <source>
        <dbReference type="ARBA" id="ARBA00022679"/>
    </source>
</evidence>
<evidence type="ECO:0000256" key="3">
    <source>
        <dbReference type="ARBA" id="ARBA00022676"/>
    </source>
</evidence>
<dbReference type="GO" id="GO:0004169">
    <property type="term" value="F:dolichyl-phosphate-mannose-protein mannosyltransferase activity"/>
    <property type="evidence" value="ECO:0007669"/>
    <property type="project" value="UniProtKB-EC"/>
</dbReference>
<dbReference type="GO" id="GO:0005886">
    <property type="term" value="C:plasma membrane"/>
    <property type="evidence" value="ECO:0007669"/>
    <property type="project" value="UniProtKB-SubCell"/>
</dbReference>
<dbReference type="STRING" id="123214.PERMA_1663"/>
<feature type="transmembrane region" description="Helical" evidence="8">
    <location>
        <begin position="46"/>
        <end position="63"/>
    </location>
</feature>
<gene>
    <name evidence="10" type="ordered locus">PERMA_1663</name>
</gene>
<keyword evidence="4 10" id="KW-0808">Transferase</keyword>
<dbReference type="KEGG" id="pmx:PERMA_1663"/>
<dbReference type="RefSeq" id="WP_012675669.1">
    <property type="nucleotide sequence ID" value="NC_012440.1"/>
</dbReference>